<evidence type="ECO:0000313" key="2">
    <source>
        <dbReference type="Proteomes" id="UP001054252"/>
    </source>
</evidence>
<keyword evidence="2" id="KW-1185">Reference proteome</keyword>
<reference evidence="1 2" key="1">
    <citation type="journal article" date="2021" name="Commun. Biol.">
        <title>The genome of Shorea leprosula (Dipterocarpaceae) highlights the ecological relevance of drought in aseasonal tropical rainforests.</title>
        <authorList>
            <person name="Ng K.K.S."/>
            <person name="Kobayashi M.J."/>
            <person name="Fawcett J.A."/>
            <person name="Hatakeyama M."/>
            <person name="Paape T."/>
            <person name="Ng C.H."/>
            <person name="Ang C.C."/>
            <person name="Tnah L.H."/>
            <person name="Lee C.T."/>
            <person name="Nishiyama T."/>
            <person name="Sese J."/>
            <person name="O'Brien M.J."/>
            <person name="Copetti D."/>
            <person name="Mohd Noor M.I."/>
            <person name="Ong R.C."/>
            <person name="Putra M."/>
            <person name="Sireger I.Z."/>
            <person name="Indrioko S."/>
            <person name="Kosugi Y."/>
            <person name="Izuno A."/>
            <person name="Isagi Y."/>
            <person name="Lee S.L."/>
            <person name="Shimizu K.K."/>
        </authorList>
    </citation>
    <scope>NUCLEOTIDE SEQUENCE [LARGE SCALE GENOMIC DNA]</scope>
    <source>
        <strain evidence="1">214</strain>
    </source>
</reference>
<dbReference type="EMBL" id="BPVZ01000090">
    <property type="protein sequence ID" value="GKV31288.1"/>
    <property type="molecule type" value="Genomic_DNA"/>
</dbReference>
<dbReference type="Proteomes" id="UP001054252">
    <property type="component" value="Unassembled WGS sequence"/>
</dbReference>
<accession>A0AAV5L228</accession>
<name>A0AAV5L228_9ROSI</name>
<comment type="caution">
    <text evidence="1">The sequence shown here is derived from an EMBL/GenBank/DDBJ whole genome shotgun (WGS) entry which is preliminary data.</text>
</comment>
<proteinExistence type="predicted"/>
<gene>
    <name evidence="1" type="ORF">SLEP1_g39995</name>
</gene>
<evidence type="ECO:0000313" key="1">
    <source>
        <dbReference type="EMBL" id="GKV31288.1"/>
    </source>
</evidence>
<protein>
    <submittedName>
        <fullName evidence="1">Uncharacterized protein</fullName>
    </submittedName>
</protein>
<organism evidence="1 2">
    <name type="scientific">Rubroshorea leprosula</name>
    <dbReference type="NCBI Taxonomy" id="152421"/>
    <lineage>
        <taxon>Eukaryota</taxon>
        <taxon>Viridiplantae</taxon>
        <taxon>Streptophyta</taxon>
        <taxon>Embryophyta</taxon>
        <taxon>Tracheophyta</taxon>
        <taxon>Spermatophyta</taxon>
        <taxon>Magnoliopsida</taxon>
        <taxon>eudicotyledons</taxon>
        <taxon>Gunneridae</taxon>
        <taxon>Pentapetalae</taxon>
        <taxon>rosids</taxon>
        <taxon>malvids</taxon>
        <taxon>Malvales</taxon>
        <taxon>Dipterocarpaceae</taxon>
        <taxon>Rubroshorea</taxon>
    </lineage>
</organism>
<dbReference type="AlphaFoldDB" id="A0AAV5L228"/>
<sequence length="59" mass="6441">MSSLYLAFFVCCRPSPNTVHVAVTADRLRAIKQTRLDQMEAADWGSLLQEISEGNGGDA</sequence>